<evidence type="ECO:0000256" key="1">
    <source>
        <dbReference type="SAM" id="Phobius"/>
    </source>
</evidence>
<dbReference type="RefSeq" id="WP_004929472.1">
    <property type="nucleotide sequence ID" value="NC_005966.1"/>
</dbReference>
<dbReference type="AlphaFoldDB" id="Q6F8H9"/>
<dbReference type="Proteomes" id="UP000000430">
    <property type="component" value="Chromosome"/>
</dbReference>
<evidence type="ECO:0008006" key="4">
    <source>
        <dbReference type="Google" id="ProtNLM"/>
    </source>
</evidence>
<dbReference type="HOGENOM" id="CLU_116614_0_0_6"/>
<reference evidence="2 3" key="1">
    <citation type="journal article" date="2004" name="Nucleic Acids Res.">
        <title>Unique features revealed by the genome sequence of Acinetobacter sp. ADP1, a versatile and naturally transformation competent bacterium.</title>
        <authorList>
            <person name="Barbe V."/>
            <person name="Vallenet D."/>
            <person name="Fonknechten N."/>
            <person name="Kreimeyer A."/>
            <person name="Oztas S."/>
            <person name="Labarre L."/>
            <person name="Cruveiller S."/>
            <person name="Robert C."/>
            <person name="Duprat S."/>
            <person name="Wincker P."/>
            <person name="Ornston L.N."/>
            <person name="Weissenbach J."/>
            <person name="Marliere P."/>
            <person name="Cohen G.N."/>
            <person name="Medigue C."/>
        </authorList>
    </citation>
    <scope>NUCLEOTIDE SEQUENCE [LARGE SCALE GENOMIC DNA]</scope>
    <source>
        <strain evidence="3">ATCC 33305 / BD413 / ADP1</strain>
    </source>
</reference>
<dbReference type="InterPro" id="IPR021329">
    <property type="entry name" value="DUF2938"/>
</dbReference>
<dbReference type="eggNOG" id="ENOG5031TIF">
    <property type="taxonomic scope" value="Bacteria"/>
</dbReference>
<sequence length="160" mass="18349">MKALEVIFVGCGATLFMDAYSFILKIYFGVQSLDYRVIGRWLIYLSKAKFIHHTIMQTPEVKYEKVFGWLSHYLIGILFSAIFFQYTINHPSPTLLSALTFGLVTVVIPFLIIQPCLGFGLAASKMPLVWIARFKSIGHHLIFGLGLYLSFQIYHYVWLS</sequence>
<evidence type="ECO:0000313" key="2">
    <source>
        <dbReference type="EMBL" id="CAG69636.1"/>
    </source>
</evidence>
<protein>
    <recommendedName>
        <fullName evidence="4">DUF2938 domain-containing protein</fullName>
    </recommendedName>
</protein>
<dbReference type="BioCyc" id="ASP62977:ACIAD_RS13180-MONOMER"/>
<dbReference type="GeneID" id="45235151"/>
<feature type="transmembrane region" description="Helical" evidence="1">
    <location>
        <begin position="66"/>
        <end position="86"/>
    </location>
</feature>
<dbReference type="STRING" id="202950.GCA_001485005_02889"/>
<accession>Q6F8H9</accession>
<dbReference type="Pfam" id="PF11158">
    <property type="entry name" value="DUF2938"/>
    <property type="match status" value="1"/>
</dbReference>
<keyword evidence="1" id="KW-0812">Transmembrane</keyword>
<dbReference type="OrthoDB" id="9812539at2"/>
<dbReference type="EMBL" id="CR543861">
    <property type="protein sequence ID" value="CAG69636.1"/>
    <property type="molecule type" value="Genomic_DNA"/>
</dbReference>
<keyword evidence="1" id="KW-0472">Membrane</keyword>
<name>Q6F8H9_ACIAD</name>
<feature type="transmembrane region" description="Helical" evidence="1">
    <location>
        <begin position="98"/>
        <end position="121"/>
    </location>
</feature>
<gene>
    <name evidence="2" type="ordered locus">ACIAD2921</name>
</gene>
<feature type="transmembrane region" description="Helical" evidence="1">
    <location>
        <begin position="6"/>
        <end position="28"/>
    </location>
</feature>
<keyword evidence="1" id="KW-1133">Transmembrane helix</keyword>
<feature type="transmembrane region" description="Helical" evidence="1">
    <location>
        <begin position="141"/>
        <end position="159"/>
    </location>
</feature>
<evidence type="ECO:0000313" key="3">
    <source>
        <dbReference type="Proteomes" id="UP000000430"/>
    </source>
</evidence>
<organism evidence="2 3">
    <name type="scientific">Acinetobacter baylyi (strain ATCC 33305 / BD413 / ADP1)</name>
    <dbReference type="NCBI Taxonomy" id="62977"/>
    <lineage>
        <taxon>Bacteria</taxon>
        <taxon>Pseudomonadati</taxon>
        <taxon>Pseudomonadota</taxon>
        <taxon>Gammaproteobacteria</taxon>
        <taxon>Moraxellales</taxon>
        <taxon>Moraxellaceae</taxon>
        <taxon>Acinetobacter</taxon>
    </lineage>
</organism>
<dbReference type="KEGG" id="aci:ACIAD2921"/>
<proteinExistence type="predicted"/>